<dbReference type="EMBL" id="JAUSQX010000001">
    <property type="protein sequence ID" value="MDP9806231.1"/>
    <property type="molecule type" value="Genomic_DNA"/>
</dbReference>
<accession>A0ABT9NFR3</accession>
<gene>
    <name evidence="1" type="ORF">J2S70_000813</name>
</gene>
<evidence type="ECO:0000313" key="1">
    <source>
        <dbReference type="EMBL" id="MDP9806231.1"/>
    </source>
</evidence>
<dbReference type="RefSeq" id="WP_307682463.1">
    <property type="nucleotide sequence ID" value="NZ_JAUSQX010000001.1"/>
</dbReference>
<protein>
    <submittedName>
        <fullName evidence="1">Uncharacterized protein</fullName>
    </submittedName>
</protein>
<reference evidence="1 2" key="1">
    <citation type="submission" date="2023-07" db="EMBL/GenBank/DDBJ databases">
        <title>Sequencing the genomes of 1000 actinobacteria strains.</title>
        <authorList>
            <person name="Klenk H.-P."/>
        </authorList>
    </citation>
    <scope>NUCLEOTIDE SEQUENCE [LARGE SCALE GENOMIC DNA]</scope>
    <source>
        <strain evidence="1 2">DSM 17163</strain>
    </source>
</reference>
<comment type="caution">
    <text evidence="1">The sequence shown here is derived from an EMBL/GenBank/DDBJ whole genome shotgun (WGS) entry which is preliminary data.</text>
</comment>
<evidence type="ECO:0000313" key="2">
    <source>
        <dbReference type="Proteomes" id="UP001243212"/>
    </source>
</evidence>
<keyword evidence="2" id="KW-1185">Reference proteome</keyword>
<proteinExistence type="predicted"/>
<name>A0ABT9NFR3_9ACTO</name>
<organism evidence="1 2">
    <name type="scientific">Trueperella bonasi</name>
    <dbReference type="NCBI Taxonomy" id="312286"/>
    <lineage>
        <taxon>Bacteria</taxon>
        <taxon>Bacillati</taxon>
        <taxon>Actinomycetota</taxon>
        <taxon>Actinomycetes</taxon>
        <taxon>Actinomycetales</taxon>
        <taxon>Actinomycetaceae</taxon>
        <taxon>Trueperella</taxon>
    </lineage>
</organism>
<sequence length="42" mass="4797">MTKKVTYRPHFDAVVRAFDEVHDANVEAAELLKELELVLGIQ</sequence>
<dbReference type="Proteomes" id="UP001243212">
    <property type="component" value="Unassembled WGS sequence"/>
</dbReference>